<dbReference type="PRINTS" id="PR01348">
    <property type="entry name" value="ICLNCHANNEL"/>
</dbReference>
<comment type="function">
    <text evidence="7">Involved in both the assembly of spliceosomal snRNPs and the methylation of Sm proteins. Chaperone that regulates the assembly of spliceosomal U1, U2, U4 and U5 small nuclear ribonucleoproteins (snRNPs), the building blocks of the spliceosome, and thereby plays an important role in the splicing of cellular pre-mRNAs. Most spliceosomal snRNPs contain a common set of Sm proteins SNRPB, SNRPD1, SNRPD2, SNRPD3, SNRPE, SNRPF and SNRPG that assemble in a heptameric protein ring on the Sm site of the small nuclear RNA to form the core snRNP (Sm core). In the cytosol, the Sm proteins SNRPD1, SNRPD2, SNRPE, SNRPF and SNRPG are trapped in an inactive 6S pICln-Sm complex by the chaperone CLNS1A that controls the assembly of the core snRNP. Dissociation by the SMN complex of CLNS1A from the trapped Sm proteins and their transfer to an SMN-Sm complex triggers the assembly of core snRNPs and their transport to the nucleus.</text>
</comment>
<dbReference type="PANTHER" id="PTHR21399">
    <property type="entry name" value="CHLORIDE CONDUCTANCE REGULATORY PROTEIN ICLN"/>
    <property type="match status" value="1"/>
</dbReference>
<accession>A0AAN5C5S6</accession>
<dbReference type="GO" id="GO:0000387">
    <property type="term" value="P:spliceosomal snRNP assembly"/>
    <property type="evidence" value="ECO:0007669"/>
    <property type="project" value="InterPro"/>
</dbReference>
<dbReference type="GO" id="GO:0006884">
    <property type="term" value="P:cell volume homeostasis"/>
    <property type="evidence" value="ECO:0007669"/>
    <property type="project" value="InterPro"/>
</dbReference>
<dbReference type="PANTHER" id="PTHR21399:SF0">
    <property type="entry name" value="METHYLOSOME SUBUNIT PICLN"/>
    <property type="match status" value="1"/>
</dbReference>
<keyword evidence="9" id="KW-1185">Reference proteome</keyword>
<dbReference type="InterPro" id="IPR003521">
    <property type="entry name" value="ICln"/>
</dbReference>
<evidence type="ECO:0000256" key="3">
    <source>
        <dbReference type="ARBA" id="ARBA00007054"/>
    </source>
</evidence>
<evidence type="ECO:0000313" key="9">
    <source>
        <dbReference type="Proteomes" id="UP001328107"/>
    </source>
</evidence>
<comment type="similarity">
    <text evidence="3">Belongs to the pICln (TC 1.A.47) family.</text>
</comment>
<dbReference type="GO" id="GO:0005681">
    <property type="term" value="C:spliceosomal complex"/>
    <property type="evidence" value="ECO:0007669"/>
    <property type="project" value="TreeGrafter"/>
</dbReference>
<protein>
    <recommendedName>
        <fullName evidence="4">Methylosome subunit pICln</fullName>
    </recommendedName>
</protein>
<dbReference type="GO" id="GO:0005886">
    <property type="term" value="C:plasma membrane"/>
    <property type="evidence" value="ECO:0007669"/>
    <property type="project" value="InterPro"/>
</dbReference>
<dbReference type="GO" id="GO:0034709">
    <property type="term" value="C:methylosome"/>
    <property type="evidence" value="ECO:0007669"/>
    <property type="project" value="InterPro"/>
</dbReference>
<evidence type="ECO:0000256" key="2">
    <source>
        <dbReference type="ARBA" id="ARBA00004496"/>
    </source>
</evidence>
<comment type="subcellular location">
    <subcellularLocation>
        <location evidence="2">Cytoplasm</location>
    </subcellularLocation>
    <subcellularLocation>
        <location evidence="1">Nucleus</location>
    </subcellularLocation>
</comment>
<keyword evidence="5" id="KW-0963">Cytoplasm</keyword>
<evidence type="ECO:0000256" key="4">
    <source>
        <dbReference type="ARBA" id="ARBA00015653"/>
    </source>
</evidence>
<gene>
    <name evidence="8" type="ORF">PMAYCL1PPCAC_01217</name>
</gene>
<dbReference type="EMBL" id="BTRK01000001">
    <property type="protein sequence ID" value="GMR31022.1"/>
    <property type="molecule type" value="Genomic_DNA"/>
</dbReference>
<sequence>MLVLGEVAIPENGVRLIQDQVVAYLNDSPIAGEGTLAIAESSVTWISRREGRGFSLSYPSIIMHAVCTDVSSFPHEHVLVVADAGRAEVQVAHQELQAGDGGEREEEESEDGNLILRFVPSDMSALDSIYKEMAECQELNPEEEDMEEDEDEEE</sequence>
<dbReference type="Pfam" id="PF03517">
    <property type="entry name" value="Voldacs"/>
    <property type="match status" value="1"/>
</dbReference>
<evidence type="ECO:0000256" key="1">
    <source>
        <dbReference type="ARBA" id="ARBA00004123"/>
    </source>
</evidence>
<reference evidence="9" key="1">
    <citation type="submission" date="2022-10" db="EMBL/GenBank/DDBJ databases">
        <title>Genome assembly of Pristionchus species.</title>
        <authorList>
            <person name="Yoshida K."/>
            <person name="Sommer R.J."/>
        </authorList>
    </citation>
    <scope>NUCLEOTIDE SEQUENCE [LARGE SCALE GENOMIC DNA]</scope>
    <source>
        <strain evidence="9">RS5460</strain>
    </source>
</reference>
<comment type="caution">
    <text evidence="8">The sequence shown here is derived from an EMBL/GenBank/DDBJ whole genome shotgun (WGS) entry which is preliminary data.</text>
</comment>
<dbReference type="GO" id="GO:0005829">
    <property type="term" value="C:cytosol"/>
    <property type="evidence" value="ECO:0007669"/>
    <property type="project" value="InterPro"/>
</dbReference>
<dbReference type="InterPro" id="IPR011993">
    <property type="entry name" value="PH-like_dom_sf"/>
</dbReference>
<dbReference type="GO" id="GO:0034715">
    <property type="term" value="C:pICln-Sm protein complex"/>
    <property type="evidence" value="ECO:0007669"/>
    <property type="project" value="InterPro"/>
</dbReference>
<feature type="non-terminal residue" evidence="8">
    <location>
        <position position="154"/>
    </location>
</feature>
<name>A0AAN5C5S6_9BILA</name>
<organism evidence="8 9">
    <name type="scientific">Pristionchus mayeri</name>
    <dbReference type="NCBI Taxonomy" id="1317129"/>
    <lineage>
        <taxon>Eukaryota</taxon>
        <taxon>Metazoa</taxon>
        <taxon>Ecdysozoa</taxon>
        <taxon>Nematoda</taxon>
        <taxon>Chromadorea</taxon>
        <taxon>Rhabditida</taxon>
        <taxon>Rhabditina</taxon>
        <taxon>Diplogasteromorpha</taxon>
        <taxon>Diplogasteroidea</taxon>
        <taxon>Neodiplogasteridae</taxon>
        <taxon>Pristionchus</taxon>
    </lineage>
</organism>
<keyword evidence="6" id="KW-0539">Nucleus</keyword>
<evidence type="ECO:0000256" key="6">
    <source>
        <dbReference type="ARBA" id="ARBA00023242"/>
    </source>
</evidence>
<evidence type="ECO:0000313" key="8">
    <source>
        <dbReference type="EMBL" id="GMR31022.1"/>
    </source>
</evidence>
<evidence type="ECO:0000256" key="7">
    <source>
        <dbReference type="ARBA" id="ARBA00045890"/>
    </source>
</evidence>
<evidence type="ECO:0000256" key="5">
    <source>
        <dbReference type="ARBA" id="ARBA00022490"/>
    </source>
</evidence>
<proteinExistence type="inferred from homology"/>
<dbReference type="AlphaFoldDB" id="A0AAN5C5S6"/>
<dbReference type="GO" id="GO:0045292">
    <property type="term" value="P:mRNA cis splicing, via spliceosome"/>
    <property type="evidence" value="ECO:0007669"/>
    <property type="project" value="TreeGrafter"/>
</dbReference>
<dbReference type="GO" id="GO:0006821">
    <property type="term" value="P:chloride transport"/>
    <property type="evidence" value="ECO:0007669"/>
    <property type="project" value="InterPro"/>
</dbReference>
<dbReference type="Proteomes" id="UP001328107">
    <property type="component" value="Unassembled WGS sequence"/>
</dbReference>
<dbReference type="Gene3D" id="2.30.29.30">
    <property type="entry name" value="Pleckstrin-homology domain (PH domain)/Phosphotyrosine-binding domain (PTB)"/>
    <property type="match status" value="1"/>
</dbReference>
<dbReference type="InterPro" id="IPR039924">
    <property type="entry name" value="ICln/Lot5/Saf5"/>
</dbReference>